<protein>
    <submittedName>
        <fullName evidence="1">Uncharacterized protein</fullName>
    </submittedName>
</protein>
<dbReference type="Proteomes" id="UP000484988">
    <property type="component" value="Unassembled WGS sequence"/>
</dbReference>
<evidence type="ECO:0000313" key="1">
    <source>
        <dbReference type="EMBL" id="GFH34049.1"/>
    </source>
</evidence>
<sequence length="66" mass="7413">MYCPTAMLSVVLRVSRLTRMHEDGRAGTGDEYPRVRPRPEAAISWPGRVRNRGAVCDRRAASGRRS</sequence>
<name>A0A6A0AM63_9ACTN</name>
<reference evidence="1 2" key="1">
    <citation type="submission" date="2020-02" db="EMBL/GenBank/DDBJ databases">
        <title>Whole Genome Shotgun Sequence of Streptomyces sp. strain CWH03.</title>
        <authorList>
            <person name="Dohra H."/>
            <person name="Kodani S."/>
            <person name="Yamamura H."/>
        </authorList>
    </citation>
    <scope>NUCLEOTIDE SEQUENCE [LARGE SCALE GENOMIC DNA]</scope>
    <source>
        <strain evidence="1 2">CWH03</strain>
    </source>
</reference>
<organism evidence="1 2">
    <name type="scientific">Streptomyces pacificus</name>
    <dbReference type="NCBI Taxonomy" id="2705029"/>
    <lineage>
        <taxon>Bacteria</taxon>
        <taxon>Bacillati</taxon>
        <taxon>Actinomycetota</taxon>
        <taxon>Actinomycetes</taxon>
        <taxon>Kitasatosporales</taxon>
        <taxon>Streptomycetaceae</taxon>
        <taxon>Streptomyces</taxon>
    </lineage>
</organism>
<gene>
    <name evidence="1" type="ORF">SCWH03_02550</name>
</gene>
<dbReference type="EMBL" id="BLLG01000001">
    <property type="protein sequence ID" value="GFH34049.1"/>
    <property type="molecule type" value="Genomic_DNA"/>
</dbReference>
<evidence type="ECO:0000313" key="2">
    <source>
        <dbReference type="Proteomes" id="UP000484988"/>
    </source>
</evidence>
<keyword evidence="2" id="KW-1185">Reference proteome</keyword>
<dbReference type="AlphaFoldDB" id="A0A6A0AM63"/>
<proteinExistence type="predicted"/>
<comment type="caution">
    <text evidence="1">The sequence shown here is derived from an EMBL/GenBank/DDBJ whole genome shotgun (WGS) entry which is preliminary data.</text>
</comment>
<accession>A0A6A0AM63</accession>